<name>A0A811UZC8_CERCA</name>
<organism evidence="2 3">
    <name type="scientific">Ceratitis capitata</name>
    <name type="common">Mediterranean fruit fly</name>
    <name type="synonym">Tephritis capitata</name>
    <dbReference type="NCBI Taxonomy" id="7213"/>
    <lineage>
        <taxon>Eukaryota</taxon>
        <taxon>Metazoa</taxon>
        <taxon>Ecdysozoa</taxon>
        <taxon>Arthropoda</taxon>
        <taxon>Hexapoda</taxon>
        <taxon>Insecta</taxon>
        <taxon>Pterygota</taxon>
        <taxon>Neoptera</taxon>
        <taxon>Endopterygota</taxon>
        <taxon>Diptera</taxon>
        <taxon>Brachycera</taxon>
        <taxon>Muscomorpha</taxon>
        <taxon>Tephritoidea</taxon>
        <taxon>Tephritidae</taxon>
        <taxon>Ceratitis</taxon>
        <taxon>Ceratitis</taxon>
    </lineage>
</organism>
<evidence type="ECO:0000313" key="3">
    <source>
        <dbReference type="Proteomes" id="UP000606786"/>
    </source>
</evidence>
<dbReference type="AlphaFoldDB" id="A0A811UZC8"/>
<evidence type="ECO:0000313" key="2">
    <source>
        <dbReference type="EMBL" id="CAD7002997.1"/>
    </source>
</evidence>
<sequence>MHTRFTHPTSHPANEPTSQLAVQPSSRLPYRWHINGISGYNDSDTRQLITNTSTQIHKYQCKWKCKYKYKYELAMAKQRQTECKRVRGSCSEEEFKMRKAYLGQRQPTDLAQQQYGHQVSAATPAPQSCTIGGGGGGSGDGGNQLLAKGAH</sequence>
<comment type="caution">
    <text evidence="2">The sequence shown here is derived from an EMBL/GenBank/DDBJ whole genome shotgun (WGS) entry which is preliminary data.</text>
</comment>
<reference evidence="2" key="1">
    <citation type="submission" date="2020-11" db="EMBL/GenBank/DDBJ databases">
        <authorList>
            <person name="Whitehead M."/>
        </authorList>
    </citation>
    <scope>NUCLEOTIDE SEQUENCE</scope>
    <source>
        <strain evidence="2">EGII</strain>
    </source>
</reference>
<dbReference type="Proteomes" id="UP000606786">
    <property type="component" value="Unassembled WGS sequence"/>
</dbReference>
<gene>
    <name evidence="2" type="ORF">CCAP1982_LOCUS11460</name>
</gene>
<keyword evidence="3" id="KW-1185">Reference proteome</keyword>
<protein>
    <submittedName>
        <fullName evidence="2">(Mediterranean fruit fly) hypothetical protein</fullName>
    </submittedName>
</protein>
<feature type="region of interest" description="Disordered" evidence="1">
    <location>
        <begin position="126"/>
        <end position="151"/>
    </location>
</feature>
<evidence type="ECO:0000256" key="1">
    <source>
        <dbReference type="SAM" id="MobiDB-lite"/>
    </source>
</evidence>
<feature type="compositionally biased region" description="Gly residues" evidence="1">
    <location>
        <begin position="131"/>
        <end position="142"/>
    </location>
</feature>
<dbReference type="EMBL" id="CAJHJT010000034">
    <property type="protein sequence ID" value="CAD7002997.1"/>
    <property type="molecule type" value="Genomic_DNA"/>
</dbReference>
<accession>A0A811UZC8</accession>
<feature type="region of interest" description="Disordered" evidence="1">
    <location>
        <begin position="1"/>
        <end position="20"/>
    </location>
</feature>
<proteinExistence type="predicted"/>